<gene>
    <name evidence="1" type="ORF">L2E82_22396</name>
</gene>
<protein>
    <submittedName>
        <fullName evidence="1">Uncharacterized protein</fullName>
    </submittedName>
</protein>
<sequence length="71" mass="7851">MPFRICLNNGNSRGSGFVAFSTPEEASQALAEMSGKMVVNKPLYVALGQRKEERRAKLQVKAILFYMTLGV</sequence>
<evidence type="ECO:0000313" key="2">
    <source>
        <dbReference type="Proteomes" id="UP001055811"/>
    </source>
</evidence>
<organism evidence="1 2">
    <name type="scientific">Cichorium intybus</name>
    <name type="common">Chicory</name>
    <dbReference type="NCBI Taxonomy" id="13427"/>
    <lineage>
        <taxon>Eukaryota</taxon>
        <taxon>Viridiplantae</taxon>
        <taxon>Streptophyta</taxon>
        <taxon>Embryophyta</taxon>
        <taxon>Tracheophyta</taxon>
        <taxon>Spermatophyta</taxon>
        <taxon>Magnoliopsida</taxon>
        <taxon>eudicotyledons</taxon>
        <taxon>Gunneridae</taxon>
        <taxon>Pentapetalae</taxon>
        <taxon>asterids</taxon>
        <taxon>campanulids</taxon>
        <taxon>Asterales</taxon>
        <taxon>Asteraceae</taxon>
        <taxon>Cichorioideae</taxon>
        <taxon>Cichorieae</taxon>
        <taxon>Cichoriinae</taxon>
        <taxon>Cichorium</taxon>
    </lineage>
</organism>
<accession>A0ACB9DXA7</accession>
<dbReference type="EMBL" id="CM042012">
    <property type="protein sequence ID" value="KAI3751328.1"/>
    <property type="molecule type" value="Genomic_DNA"/>
</dbReference>
<reference evidence="1 2" key="2">
    <citation type="journal article" date="2022" name="Mol. Ecol. Resour.">
        <title>The genomes of chicory, endive, great burdock and yacon provide insights into Asteraceae paleo-polyploidization history and plant inulin production.</title>
        <authorList>
            <person name="Fan W."/>
            <person name="Wang S."/>
            <person name="Wang H."/>
            <person name="Wang A."/>
            <person name="Jiang F."/>
            <person name="Liu H."/>
            <person name="Zhao H."/>
            <person name="Xu D."/>
            <person name="Zhang Y."/>
        </authorList>
    </citation>
    <scope>NUCLEOTIDE SEQUENCE [LARGE SCALE GENOMIC DNA]</scope>
    <source>
        <strain evidence="2">cv. Punajuju</strain>
        <tissue evidence="1">Leaves</tissue>
    </source>
</reference>
<comment type="caution">
    <text evidence="1">The sequence shown here is derived from an EMBL/GenBank/DDBJ whole genome shotgun (WGS) entry which is preliminary data.</text>
</comment>
<reference evidence="2" key="1">
    <citation type="journal article" date="2022" name="Mol. Ecol. Resour.">
        <title>The genomes of chicory, endive, great burdock and yacon provide insights into Asteraceae palaeo-polyploidization history and plant inulin production.</title>
        <authorList>
            <person name="Fan W."/>
            <person name="Wang S."/>
            <person name="Wang H."/>
            <person name="Wang A."/>
            <person name="Jiang F."/>
            <person name="Liu H."/>
            <person name="Zhao H."/>
            <person name="Xu D."/>
            <person name="Zhang Y."/>
        </authorList>
    </citation>
    <scope>NUCLEOTIDE SEQUENCE [LARGE SCALE GENOMIC DNA]</scope>
    <source>
        <strain evidence="2">cv. Punajuju</strain>
    </source>
</reference>
<evidence type="ECO:0000313" key="1">
    <source>
        <dbReference type="EMBL" id="KAI3751328.1"/>
    </source>
</evidence>
<dbReference type="Proteomes" id="UP001055811">
    <property type="component" value="Linkage Group LG04"/>
</dbReference>
<keyword evidence="2" id="KW-1185">Reference proteome</keyword>
<name>A0ACB9DXA7_CICIN</name>
<proteinExistence type="predicted"/>